<protein>
    <submittedName>
        <fullName evidence="2">Uncharacterized protein</fullName>
    </submittedName>
</protein>
<sequence length="97" mass="10729">MVNTINHLDALVQPFYAMAHDALVQPFYAMAHDGPENPLTGMMHRGSNVKSSQIYGYGEAPHFWENDLQSVVQTGFNQNQGQSFPGTMGTGQMKVEL</sequence>
<evidence type="ECO:0000313" key="3">
    <source>
        <dbReference type="Proteomes" id="UP001408789"/>
    </source>
</evidence>
<dbReference type="EMBL" id="JBCNJP010000007">
    <property type="protein sequence ID" value="KAK9075512.1"/>
    <property type="molecule type" value="Genomic_DNA"/>
</dbReference>
<proteinExistence type="predicted"/>
<keyword evidence="3" id="KW-1185">Reference proteome</keyword>
<feature type="region of interest" description="Disordered" evidence="1">
    <location>
        <begin position="77"/>
        <end position="97"/>
    </location>
</feature>
<dbReference type="AlphaFoldDB" id="A0AAP0DMV0"/>
<accession>A0AAP0DMV0</accession>
<comment type="caution">
    <text evidence="2">The sequence shown here is derived from an EMBL/GenBank/DDBJ whole genome shotgun (WGS) entry which is preliminary data.</text>
</comment>
<dbReference type="Proteomes" id="UP001408789">
    <property type="component" value="Unassembled WGS sequence"/>
</dbReference>
<reference evidence="2 3" key="1">
    <citation type="submission" date="2024-04" db="EMBL/GenBank/DDBJ databases">
        <title>The reference genome of an endangered Asteraceae, Deinandra increscens subsp. villosa, native to the Central Coast of California.</title>
        <authorList>
            <person name="Guilliams M."/>
            <person name="Hasenstab-Lehman K."/>
            <person name="Meyer R."/>
            <person name="Mcevoy S."/>
        </authorList>
    </citation>
    <scope>NUCLEOTIDE SEQUENCE [LARGE SCALE GENOMIC DNA]</scope>
    <source>
        <tissue evidence="2">Leaf</tissue>
    </source>
</reference>
<name>A0AAP0DMV0_9ASTR</name>
<gene>
    <name evidence="2" type="ORF">SSX86_003836</name>
</gene>
<evidence type="ECO:0000313" key="2">
    <source>
        <dbReference type="EMBL" id="KAK9075512.1"/>
    </source>
</evidence>
<evidence type="ECO:0000256" key="1">
    <source>
        <dbReference type="SAM" id="MobiDB-lite"/>
    </source>
</evidence>
<organism evidence="2 3">
    <name type="scientific">Deinandra increscens subsp. villosa</name>
    <dbReference type="NCBI Taxonomy" id="3103831"/>
    <lineage>
        <taxon>Eukaryota</taxon>
        <taxon>Viridiplantae</taxon>
        <taxon>Streptophyta</taxon>
        <taxon>Embryophyta</taxon>
        <taxon>Tracheophyta</taxon>
        <taxon>Spermatophyta</taxon>
        <taxon>Magnoliopsida</taxon>
        <taxon>eudicotyledons</taxon>
        <taxon>Gunneridae</taxon>
        <taxon>Pentapetalae</taxon>
        <taxon>asterids</taxon>
        <taxon>campanulids</taxon>
        <taxon>Asterales</taxon>
        <taxon>Asteraceae</taxon>
        <taxon>Asteroideae</taxon>
        <taxon>Heliantheae alliance</taxon>
        <taxon>Madieae</taxon>
        <taxon>Madiinae</taxon>
        <taxon>Deinandra</taxon>
    </lineage>
</organism>